<feature type="chain" id="PRO_5046902740" evidence="1">
    <location>
        <begin position="22"/>
        <end position="223"/>
    </location>
</feature>
<evidence type="ECO:0000313" key="4">
    <source>
        <dbReference type="Proteomes" id="UP001529275"/>
    </source>
</evidence>
<reference evidence="4" key="1">
    <citation type="submission" date="2023-06" db="EMBL/GenBank/DDBJ databases">
        <title>Identification and characterization of horizontal gene transfer across gut microbiota members of farm animals based on homology search.</title>
        <authorList>
            <person name="Zeman M."/>
            <person name="Kubasova T."/>
            <person name="Jahodarova E."/>
            <person name="Nykrynova M."/>
            <person name="Rychlik I."/>
        </authorList>
    </citation>
    <scope>NUCLEOTIDE SEQUENCE [LARGE SCALE GENOMIC DNA]</scope>
    <source>
        <strain evidence="4">ET341</strain>
    </source>
</reference>
<evidence type="ECO:0000313" key="3">
    <source>
        <dbReference type="EMBL" id="MDM8196421.1"/>
    </source>
</evidence>
<dbReference type="Pfam" id="PF12682">
    <property type="entry name" value="Flavodoxin_4"/>
    <property type="match status" value="1"/>
</dbReference>
<dbReference type="RefSeq" id="WP_289528003.1">
    <property type="nucleotide sequence ID" value="NZ_JAUDCK010000034.1"/>
</dbReference>
<dbReference type="Proteomes" id="UP001529275">
    <property type="component" value="Unassembled WGS sequence"/>
</dbReference>
<evidence type="ECO:0000259" key="2">
    <source>
        <dbReference type="Pfam" id="PF12682"/>
    </source>
</evidence>
<organism evidence="3 4">
    <name type="scientific">Massilimicrobiota timonensis</name>
    <dbReference type="NCBI Taxonomy" id="1776392"/>
    <lineage>
        <taxon>Bacteria</taxon>
        <taxon>Bacillati</taxon>
        <taxon>Bacillota</taxon>
        <taxon>Erysipelotrichia</taxon>
        <taxon>Erysipelotrichales</taxon>
        <taxon>Erysipelotrichaceae</taxon>
        <taxon>Massilimicrobiota</taxon>
    </lineage>
</organism>
<dbReference type="InterPro" id="IPR029039">
    <property type="entry name" value="Flavoprotein-like_sf"/>
</dbReference>
<feature type="signal peptide" evidence="1">
    <location>
        <begin position="1"/>
        <end position="21"/>
    </location>
</feature>
<dbReference type="Gene3D" id="3.40.50.360">
    <property type="match status" value="1"/>
</dbReference>
<sequence length="223" mass="24740">MKYIKKTIICLMMLCLMTACASPSDSPSASQASQNSYIQDGDNILITYFASGENSVVDVASSASVTQYQGEPVGIVHALANMIQDNTNGELFSITTSVQYPQSSDDVIDYAQEEQDQDVRPELTSHIDNLEDYDVIFVGYPIWWYALPQVMYSFFDEYDFSGKTIIPFCSHAGSQFSSTIETIQELEPDAQVVEEGLTVSAQDVDTNPDETATQVKEWIDSLE</sequence>
<proteinExistence type="predicted"/>
<dbReference type="PANTHER" id="PTHR39201:SF1">
    <property type="entry name" value="FLAVODOXIN-LIKE DOMAIN-CONTAINING PROTEIN"/>
    <property type="match status" value="1"/>
</dbReference>
<name>A0ABT7UJW2_9FIRM</name>
<dbReference type="SUPFAM" id="SSF52218">
    <property type="entry name" value="Flavoproteins"/>
    <property type="match status" value="1"/>
</dbReference>
<comment type="caution">
    <text evidence="3">The sequence shown here is derived from an EMBL/GenBank/DDBJ whole genome shotgun (WGS) entry which is preliminary data.</text>
</comment>
<dbReference type="PROSITE" id="PS51257">
    <property type="entry name" value="PROKAR_LIPOPROTEIN"/>
    <property type="match status" value="1"/>
</dbReference>
<evidence type="ECO:0000256" key="1">
    <source>
        <dbReference type="SAM" id="SignalP"/>
    </source>
</evidence>
<dbReference type="InterPro" id="IPR008254">
    <property type="entry name" value="Flavodoxin/NO_synth"/>
</dbReference>
<gene>
    <name evidence="3" type="ORF">QUV98_08845</name>
</gene>
<keyword evidence="1" id="KW-0732">Signal</keyword>
<keyword evidence="4" id="KW-1185">Reference proteome</keyword>
<accession>A0ABT7UJW2</accession>
<dbReference type="EMBL" id="JAUDCK010000034">
    <property type="protein sequence ID" value="MDM8196421.1"/>
    <property type="molecule type" value="Genomic_DNA"/>
</dbReference>
<dbReference type="NCBIfam" id="NF005389">
    <property type="entry name" value="PRK06934.1"/>
    <property type="match status" value="1"/>
</dbReference>
<protein>
    <submittedName>
        <fullName evidence="3">Flavodoxin</fullName>
    </submittedName>
</protein>
<feature type="domain" description="Flavodoxin-like" evidence="2">
    <location>
        <begin position="74"/>
        <end position="220"/>
    </location>
</feature>
<dbReference type="PANTHER" id="PTHR39201">
    <property type="entry name" value="EXPORTED PROTEIN-RELATED"/>
    <property type="match status" value="1"/>
</dbReference>